<evidence type="ECO:0000313" key="4">
    <source>
        <dbReference type="EMBL" id="PRY24348.1"/>
    </source>
</evidence>
<accession>A0A2T0RT56</accession>
<dbReference type="PROSITE" id="PS51186">
    <property type="entry name" value="GNAT"/>
    <property type="match status" value="1"/>
</dbReference>
<evidence type="ECO:0000313" key="5">
    <source>
        <dbReference type="Proteomes" id="UP000239480"/>
    </source>
</evidence>
<dbReference type="PANTHER" id="PTHR43420:SF47">
    <property type="entry name" value="N-ACETYLTRANSFERASE DOMAIN-CONTAINING PROTEIN"/>
    <property type="match status" value="1"/>
</dbReference>
<dbReference type="InterPro" id="IPR016181">
    <property type="entry name" value="Acyl_CoA_acyltransferase"/>
</dbReference>
<evidence type="ECO:0000259" key="3">
    <source>
        <dbReference type="PROSITE" id="PS51186"/>
    </source>
</evidence>
<dbReference type="SUPFAM" id="SSF55729">
    <property type="entry name" value="Acyl-CoA N-acyltransferases (Nat)"/>
    <property type="match status" value="1"/>
</dbReference>
<organism evidence="4 5">
    <name type="scientific">Aliiruegeria haliotis</name>
    <dbReference type="NCBI Taxonomy" id="1280846"/>
    <lineage>
        <taxon>Bacteria</taxon>
        <taxon>Pseudomonadati</taxon>
        <taxon>Pseudomonadota</taxon>
        <taxon>Alphaproteobacteria</taxon>
        <taxon>Rhodobacterales</taxon>
        <taxon>Roseobacteraceae</taxon>
        <taxon>Aliiruegeria</taxon>
    </lineage>
</organism>
<dbReference type="AlphaFoldDB" id="A0A2T0RT56"/>
<keyword evidence="2" id="KW-0012">Acyltransferase</keyword>
<feature type="domain" description="N-acetyltransferase" evidence="3">
    <location>
        <begin position="16"/>
        <end position="207"/>
    </location>
</feature>
<dbReference type="CDD" id="cd04301">
    <property type="entry name" value="NAT_SF"/>
    <property type="match status" value="1"/>
</dbReference>
<name>A0A2T0RT56_9RHOB</name>
<dbReference type="EMBL" id="PVTD01000003">
    <property type="protein sequence ID" value="PRY24348.1"/>
    <property type="molecule type" value="Genomic_DNA"/>
</dbReference>
<evidence type="ECO:0000256" key="1">
    <source>
        <dbReference type="ARBA" id="ARBA00022679"/>
    </source>
</evidence>
<protein>
    <submittedName>
        <fullName evidence="4">Acetyltransferase (GNAT) family protein</fullName>
    </submittedName>
</protein>
<dbReference type="Gene3D" id="3.40.630.30">
    <property type="match status" value="1"/>
</dbReference>
<dbReference type="Pfam" id="PF00583">
    <property type="entry name" value="Acetyltransf_1"/>
    <property type="match status" value="1"/>
</dbReference>
<reference evidence="4 5" key="1">
    <citation type="submission" date="2018-03" db="EMBL/GenBank/DDBJ databases">
        <title>Genomic Encyclopedia of Archaeal and Bacterial Type Strains, Phase II (KMG-II): from individual species to whole genera.</title>
        <authorList>
            <person name="Goeker M."/>
        </authorList>
    </citation>
    <scope>NUCLEOTIDE SEQUENCE [LARGE SCALE GENOMIC DNA]</scope>
    <source>
        <strain evidence="4 5">DSM 29328</strain>
    </source>
</reference>
<dbReference type="Proteomes" id="UP000239480">
    <property type="component" value="Unassembled WGS sequence"/>
</dbReference>
<dbReference type="PANTHER" id="PTHR43420">
    <property type="entry name" value="ACETYLTRANSFERASE"/>
    <property type="match status" value="1"/>
</dbReference>
<gene>
    <name evidence="4" type="ORF">CLV78_103214</name>
</gene>
<dbReference type="OrthoDB" id="273614at2"/>
<comment type="caution">
    <text evidence="4">The sequence shown here is derived from an EMBL/GenBank/DDBJ whole genome shotgun (WGS) entry which is preliminary data.</text>
</comment>
<keyword evidence="5" id="KW-1185">Reference proteome</keyword>
<dbReference type="GO" id="GO:0016747">
    <property type="term" value="F:acyltransferase activity, transferring groups other than amino-acyl groups"/>
    <property type="evidence" value="ECO:0007669"/>
    <property type="project" value="InterPro"/>
</dbReference>
<dbReference type="InterPro" id="IPR000182">
    <property type="entry name" value="GNAT_dom"/>
</dbReference>
<sequence length="216" mass="23845">MQSVAAERLKGRAGVRVERGFREEDRDQVARMFWEAFSGKLGRILGPQDLALRFLHGAVRPSHALTVLDEDGTLLGVAGYKTQRGGFVAATYGDLARVYGAIGAVWRGVLLDLTDRPMAEGQFLMDGIFVASDARGRGVGTTLIEAIMQEAARQGMQTVRLDVIDRNPRARALYERLGFIPTGKVRTRPFGRIFGFREATTMTCPVPPRPRSVKRP</sequence>
<dbReference type="InterPro" id="IPR050680">
    <property type="entry name" value="YpeA/RimI_acetyltransf"/>
</dbReference>
<keyword evidence="1 4" id="KW-0808">Transferase</keyword>
<evidence type="ECO:0000256" key="2">
    <source>
        <dbReference type="ARBA" id="ARBA00023315"/>
    </source>
</evidence>
<proteinExistence type="predicted"/>